<sequence length="179" mass="19519">IGYKGDLIRSYLGDGSRLGLAVEYVEEKDALGTAGALGLLKDRLTRPFLMINGDILTKLDFARFYKYHVSEGAVMTVGGIEYKVRIPFGVIKNENGFVRGITEKPTASYLVAGGIYALSPEALEGIGGGGRLDFPDLMSWLVKSGKKVLTYRITEPWLDVGKMSDYEKATQEVASWGGL</sequence>
<evidence type="ECO:0000313" key="2">
    <source>
        <dbReference type="EMBL" id="GAG23660.1"/>
    </source>
</evidence>
<reference evidence="2" key="1">
    <citation type="journal article" date="2014" name="Front. Microbiol.">
        <title>High frequency of phylogenetically diverse reductive dehalogenase-homologous genes in deep subseafloor sedimentary metagenomes.</title>
        <authorList>
            <person name="Kawai M."/>
            <person name="Futagami T."/>
            <person name="Toyoda A."/>
            <person name="Takaki Y."/>
            <person name="Nishi S."/>
            <person name="Hori S."/>
            <person name="Arai W."/>
            <person name="Tsubouchi T."/>
            <person name="Morono Y."/>
            <person name="Uchiyama I."/>
            <person name="Ito T."/>
            <person name="Fujiyama A."/>
            <person name="Inagaki F."/>
            <person name="Takami H."/>
        </authorList>
    </citation>
    <scope>NUCLEOTIDE SEQUENCE</scope>
    <source>
        <strain evidence="2">Expedition CK06-06</strain>
    </source>
</reference>
<dbReference type="PANTHER" id="PTHR22572">
    <property type="entry name" value="SUGAR-1-PHOSPHATE GUANYL TRANSFERASE"/>
    <property type="match status" value="1"/>
</dbReference>
<dbReference type="InterPro" id="IPR050486">
    <property type="entry name" value="Mannose-1P_guanyltransferase"/>
</dbReference>
<dbReference type="Pfam" id="PF00483">
    <property type="entry name" value="NTP_transferase"/>
    <property type="match status" value="1"/>
</dbReference>
<gene>
    <name evidence="2" type="ORF">S01H1_60824</name>
</gene>
<dbReference type="AlphaFoldDB" id="X0VZC7"/>
<dbReference type="SUPFAM" id="SSF53448">
    <property type="entry name" value="Nucleotide-diphospho-sugar transferases"/>
    <property type="match status" value="1"/>
</dbReference>
<organism evidence="2">
    <name type="scientific">marine sediment metagenome</name>
    <dbReference type="NCBI Taxonomy" id="412755"/>
    <lineage>
        <taxon>unclassified sequences</taxon>
        <taxon>metagenomes</taxon>
        <taxon>ecological metagenomes</taxon>
    </lineage>
</organism>
<feature type="non-terminal residue" evidence="2">
    <location>
        <position position="1"/>
    </location>
</feature>
<dbReference type="Gene3D" id="3.90.550.10">
    <property type="entry name" value="Spore Coat Polysaccharide Biosynthesis Protein SpsA, Chain A"/>
    <property type="match status" value="1"/>
</dbReference>
<dbReference type="InterPro" id="IPR029044">
    <property type="entry name" value="Nucleotide-diphossugar_trans"/>
</dbReference>
<dbReference type="InterPro" id="IPR005835">
    <property type="entry name" value="NTP_transferase_dom"/>
</dbReference>
<proteinExistence type="predicted"/>
<comment type="caution">
    <text evidence="2">The sequence shown here is derived from an EMBL/GenBank/DDBJ whole genome shotgun (WGS) entry which is preliminary data.</text>
</comment>
<accession>X0VZC7</accession>
<protein>
    <recommendedName>
        <fullName evidence="1">Nucleotidyl transferase domain-containing protein</fullName>
    </recommendedName>
</protein>
<evidence type="ECO:0000259" key="1">
    <source>
        <dbReference type="Pfam" id="PF00483"/>
    </source>
</evidence>
<dbReference type="EMBL" id="BARS01039848">
    <property type="protein sequence ID" value="GAG23660.1"/>
    <property type="molecule type" value="Genomic_DNA"/>
</dbReference>
<feature type="domain" description="Nucleotidyl transferase" evidence="1">
    <location>
        <begin position="6"/>
        <end position="174"/>
    </location>
</feature>
<name>X0VZC7_9ZZZZ</name>